<evidence type="ECO:0000256" key="2">
    <source>
        <dbReference type="ARBA" id="ARBA00023155"/>
    </source>
</evidence>
<dbReference type="InterPro" id="IPR001356">
    <property type="entry name" value="HD"/>
</dbReference>
<feature type="compositionally biased region" description="Gly residues" evidence="5">
    <location>
        <begin position="348"/>
        <end position="357"/>
    </location>
</feature>
<dbReference type="InterPro" id="IPR008422">
    <property type="entry name" value="KN_HD"/>
</dbReference>
<feature type="domain" description="Homeobox" evidence="6">
    <location>
        <begin position="230"/>
        <end position="293"/>
    </location>
</feature>
<evidence type="ECO:0000313" key="8">
    <source>
        <dbReference type="Proteomes" id="UP000799421"/>
    </source>
</evidence>
<feature type="compositionally biased region" description="Pro residues" evidence="5">
    <location>
        <begin position="324"/>
        <end position="333"/>
    </location>
</feature>
<feature type="compositionally biased region" description="Low complexity" evidence="5">
    <location>
        <begin position="334"/>
        <end position="347"/>
    </location>
</feature>
<dbReference type="AlphaFoldDB" id="A0A6A7C5R4"/>
<dbReference type="Gene3D" id="1.10.10.60">
    <property type="entry name" value="Homeodomain-like"/>
    <property type="match status" value="1"/>
</dbReference>
<dbReference type="OrthoDB" id="10056939at2759"/>
<organism evidence="7 8">
    <name type="scientific">Piedraia hortae CBS 480.64</name>
    <dbReference type="NCBI Taxonomy" id="1314780"/>
    <lineage>
        <taxon>Eukaryota</taxon>
        <taxon>Fungi</taxon>
        <taxon>Dikarya</taxon>
        <taxon>Ascomycota</taxon>
        <taxon>Pezizomycotina</taxon>
        <taxon>Dothideomycetes</taxon>
        <taxon>Dothideomycetidae</taxon>
        <taxon>Capnodiales</taxon>
        <taxon>Piedraiaceae</taxon>
        <taxon>Piedraia</taxon>
    </lineage>
</organism>
<dbReference type="GO" id="GO:0006355">
    <property type="term" value="P:regulation of DNA-templated transcription"/>
    <property type="evidence" value="ECO:0007669"/>
    <property type="project" value="InterPro"/>
</dbReference>
<keyword evidence="1 4" id="KW-0238">DNA-binding</keyword>
<dbReference type="PANTHER" id="PTHR11850">
    <property type="entry name" value="HOMEOBOX PROTEIN TRANSCRIPTION FACTORS"/>
    <property type="match status" value="1"/>
</dbReference>
<evidence type="ECO:0000256" key="4">
    <source>
        <dbReference type="PROSITE-ProRule" id="PRU00108"/>
    </source>
</evidence>
<protein>
    <recommendedName>
        <fullName evidence="6">Homeobox domain-containing protein</fullName>
    </recommendedName>
</protein>
<proteinExistence type="predicted"/>
<feature type="region of interest" description="Disordered" evidence="5">
    <location>
        <begin position="293"/>
        <end position="357"/>
    </location>
</feature>
<dbReference type="InterPro" id="IPR009057">
    <property type="entry name" value="Homeodomain-like_sf"/>
</dbReference>
<keyword evidence="2 4" id="KW-0371">Homeobox</keyword>
<dbReference type="GO" id="GO:0003677">
    <property type="term" value="F:DNA binding"/>
    <property type="evidence" value="ECO:0007669"/>
    <property type="project" value="UniProtKB-UniRule"/>
</dbReference>
<feature type="DNA-binding region" description="Homeobox" evidence="4">
    <location>
        <begin position="232"/>
        <end position="294"/>
    </location>
</feature>
<feature type="compositionally biased region" description="Polar residues" evidence="5">
    <location>
        <begin position="87"/>
        <end position="97"/>
    </location>
</feature>
<dbReference type="SUPFAM" id="SSF46689">
    <property type="entry name" value="Homeodomain-like"/>
    <property type="match status" value="1"/>
</dbReference>
<evidence type="ECO:0000256" key="3">
    <source>
        <dbReference type="ARBA" id="ARBA00023242"/>
    </source>
</evidence>
<evidence type="ECO:0000256" key="5">
    <source>
        <dbReference type="SAM" id="MobiDB-lite"/>
    </source>
</evidence>
<comment type="subcellular location">
    <subcellularLocation>
        <location evidence="4">Nucleus</location>
    </subcellularLocation>
</comment>
<name>A0A6A7C5R4_9PEZI</name>
<evidence type="ECO:0000256" key="1">
    <source>
        <dbReference type="ARBA" id="ARBA00023125"/>
    </source>
</evidence>
<dbReference type="CDD" id="cd00086">
    <property type="entry name" value="homeodomain"/>
    <property type="match status" value="1"/>
</dbReference>
<dbReference type="GO" id="GO:0005634">
    <property type="term" value="C:nucleus"/>
    <property type="evidence" value="ECO:0007669"/>
    <property type="project" value="UniProtKB-SubCell"/>
</dbReference>
<accession>A0A6A7C5R4</accession>
<dbReference type="Proteomes" id="UP000799421">
    <property type="component" value="Unassembled WGS sequence"/>
</dbReference>
<evidence type="ECO:0000259" key="6">
    <source>
        <dbReference type="PROSITE" id="PS50071"/>
    </source>
</evidence>
<dbReference type="PROSITE" id="PS50071">
    <property type="entry name" value="HOMEOBOX_2"/>
    <property type="match status" value="1"/>
</dbReference>
<feature type="compositionally biased region" description="Low complexity" evidence="5">
    <location>
        <begin position="55"/>
        <end position="64"/>
    </location>
</feature>
<dbReference type="Pfam" id="PF05920">
    <property type="entry name" value="Homeobox_KN"/>
    <property type="match status" value="1"/>
</dbReference>
<keyword evidence="3 4" id="KW-0539">Nucleus</keyword>
<gene>
    <name evidence="7" type="ORF">K470DRAFT_256305</name>
</gene>
<feature type="compositionally biased region" description="Low complexity" evidence="5">
    <location>
        <begin position="302"/>
        <end position="319"/>
    </location>
</feature>
<keyword evidence="8" id="KW-1185">Reference proteome</keyword>
<reference evidence="7" key="1">
    <citation type="journal article" date="2020" name="Stud. Mycol.">
        <title>101 Dothideomycetes genomes: a test case for predicting lifestyles and emergence of pathogens.</title>
        <authorList>
            <person name="Haridas S."/>
            <person name="Albert R."/>
            <person name="Binder M."/>
            <person name="Bloem J."/>
            <person name="Labutti K."/>
            <person name="Salamov A."/>
            <person name="Andreopoulos B."/>
            <person name="Baker S."/>
            <person name="Barry K."/>
            <person name="Bills G."/>
            <person name="Bluhm B."/>
            <person name="Cannon C."/>
            <person name="Castanera R."/>
            <person name="Culley D."/>
            <person name="Daum C."/>
            <person name="Ezra D."/>
            <person name="Gonzalez J."/>
            <person name="Henrissat B."/>
            <person name="Kuo A."/>
            <person name="Liang C."/>
            <person name="Lipzen A."/>
            <person name="Lutzoni F."/>
            <person name="Magnuson J."/>
            <person name="Mondo S."/>
            <person name="Nolan M."/>
            <person name="Ohm R."/>
            <person name="Pangilinan J."/>
            <person name="Park H.-J."/>
            <person name="Ramirez L."/>
            <person name="Alfaro M."/>
            <person name="Sun H."/>
            <person name="Tritt A."/>
            <person name="Yoshinaga Y."/>
            <person name="Zwiers L.-H."/>
            <person name="Turgeon B."/>
            <person name="Goodwin S."/>
            <person name="Spatafora J."/>
            <person name="Crous P."/>
            <person name="Grigoriev I."/>
        </authorList>
    </citation>
    <scope>NUCLEOTIDE SEQUENCE</scope>
    <source>
        <strain evidence="7">CBS 480.64</strain>
    </source>
</reference>
<dbReference type="SMART" id="SM00389">
    <property type="entry name" value="HOX"/>
    <property type="match status" value="1"/>
</dbReference>
<dbReference type="InterPro" id="IPR050224">
    <property type="entry name" value="TALE_homeobox"/>
</dbReference>
<dbReference type="EMBL" id="MU005968">
    <property type="protein sequence ID" value="KAF2862048.1"/>
    <property type="molecule type" value="Genomic_DNA"/>
</dbReference>
<evidence type="ECO:0000313" key="7">
    <source>
        <dbReference type="EMBL" id="KAF2862048.1"/>
    </source>
</evidence>
<sequence>MEKLPNGKVSIQRILRDDAANGERELLQAAEEHRALLESRWRPRVYQPGSRSRSRSPQRSPSRQNSGFRLPSLSTIIGLDNRRETNPPLSSTTQGSLFSPHEPPYSAERRPTALHHPNSQQYSPREPHYITNTRTSTLHPNPNATYSRSASFADGQHPRPYGPWDPFDSPWRTCQALPPSLPGLRDTMGWRSSQDGVLGPSVAPPTMRDPFTQQPLPAPYFNPNGYEYHGSRNRKRSNLPKHATEQMKTWFDEHISNPYPSEEQKAYFSRETGITMTQVSNWFINHRRRCPELKERRQRTRSSAGGDENGSSGSEEGPSTQTPGLPPAAPSGPVPGAFSPGSLAHGGPAPGGGPATR</sequence>
<feature type="region of interest" description="Disordered" evidence="5">
    <location>
        <begin position="37"/>
        <end position="126"/>
    </location>
</feature>